<dbReference type="EMBL" id="MU866185">
    <property type="protein sequence ID" value="KAK4176797.1"/>
    <property type="molecule type" value="Genomic_DNA"/>
</dbReference>
<gene>
    <name evidence="1" type="ORF">QBC36DRAFT_290193</name>
</gene>
<proteinExistence type="predicted"/>
<accession>A0AAN7A8X8</accession>
<evidence type="ECO:0000313" key="2">
    <source>
        <dbReference type="Proteomes" id="UP001302321"/>
    </source>
</evidence>
<dbReference type="Proteomes" id="UP001302321">
    <property type="component" value="Unassembled WGS sequence"/>
</dbReference>
<reference evidence="1" key="2">
    <citation type="submission" date="2023-05" db="EMBL/GenBank/DDBJ databases">
        <authorList>
            <consortium name="Lawrence Berkeley National Laboratory"/>
            <person name="Steindorff A."/>
            <person name="Hensen N."/>
            <person name="Bonometti L."/>
            <person name="Westerberg I."/>
            <person name="Brannstrom I.O."/>
            <person name="Guillou S."/>
            <person name="Cros-Aarteil S."/>
            <person name="Calhoun S."/>
            <person name="Haridas S."/>
            <person name="Kuo A."/>
            <person name="Mondo S."/>
            <person name="Pangilinan J."/>
            <person name="Riley R."/>
            <person name="Labutti K."/>
            <person name="Andreopoulos B."/>
            <person name="Lipzen A."/>
            <person name="Chen C."/>
            <person name="Yanf M."/>
            <person name="Daum C."/>
            <person name="Ng V."/>
            <person name="Clum A."/>
            <person name="Ohm R."/>
            <person name="Martin F."/>
            <person name="Silar P."/>
            <person name="Natvig D."/>
            <person name="Lalanne C."/>
            <person name="Gautier V."/>
            <person name="Ament-Velasquez S.L."/>
            <person name="Kruys A."/>
            <person name="Hutchinson M.I."/>
            <person name="Powell A.J."/>
            <person name="Barry K."/>
            <person name="Miller A.N."/>
            <person name="Grigoriev I.V."/>
            <person name="Debuchy R."/>
            <person name="Gladieux P."/>
            <person name="Thoren M.H."/>
            <person name="Johannesson H."/>
        </authorList>
    </citation>
    <scope>NUCLEOTIDE SEQUENCE</scope>
    <source>
        <strain evidence="1">CBS 892.96</strain>
    </source>
</reference>
<reference evidence="1" key="1">
    <citation type="journal article" date="2023" name="Mol. Phylogenet. Evol.">
        <title>Genome-scale phylogeny and comparative genomics of the fungal order Sordariales.</title>
        <authorList>
            <person name="Hensen N."/>
            <person name="Bonometti L."/>
            <person name="Westerberg I."/>
            <person name="Brannstrom I.O."/>
            <person name="Guillou S."/>
            <person name="Cros-Aarteil S."/>
            <person name="Calhoun S."/>
            <person name="Haridas S."/>
            <person name="Kuo A."/>
            <person name="Mondo S."/>
            <person name="Pangilinan J."/>
            <person name="Riley R."/>
            <person name="LaButti K."/>
            <person name="Andreopoulos B."/>
            <person name="Lipzen A."/>
            <person name="Chen C."/>
            <person name="Yan M."/>
            <person name="Daum C."/>
            <person name="Ng V."/>
            <person name="Clum A."/>
            <person name="Steindorff A."/>
            <person name="Ohm R.A."/>
            <person name="Martin F."/>
            <person name="Silar P."/>
            <person name="Natvig D.O."/>
            <person name="Lalanne C."/>
            <person name="Gautier V."/>
            <person name="Ament-Velasquez S.L."/>
            <person name="Kruys A."/>
            <person name="Hutchinson M.I."/>
            <person name="Powell A.J."/>
            <person name="Barry K."/>
            <person name="Miller A.N."/>
            <person name="Grigoriev I.V."/>
            <person name="Debuchy R."/>
            <person name="Gladieux P."/>
            <person name="Hiltunen Thoren M."/>
            <person name="Johannesson H."/>
        </authorList>
    </citation>
    <scope>NUCLEOTIDE SEQUENCE</scope>
    <source>
        <strain evidence="1">CBS 892.96</strain>
    </source>
</reference>
<organism evidence="1 2">
    <name type="scientific">Triangularia setosa</name>
    <dbReference type="NCBI Taxonomy" id="2587417"/>
    <lineage>
        <taxon>Eukaryota</taxon>
        <taxon>Fungi</taxon>
        <taxon>Dikarya</taxon>
        <taxon>Ascomycota</taxon>
        <taxon>Pezizomycotina</taxon>
        <taxon>Sordariomycetes</taxon>
        <taxon>Sordariomycetidae</taxon>
        <taxon>Sordariales</taxon>
        <taxon>Podosporaceae</taxon>
        <taxon>Triangularia</taxon>
    </lineage>
</organism>
<name>A0AAN7A8X8_9PEZI</name>
<evidence type="ECO:0000313" key="1">
    <source>
        <dbReference type="EMBL" id="KAK4176797.1"/>
    </source>
</evidence>
<dbReference type="AlphaFoldDB" id="A0AAN7A8X8"/>
<keyword evidence="2" id="KW-1185">Reference proteome</keyword>
<protein>
    <submittedName>
        <fullName evidence="1">Uncharacterized protein</fullName>
    </submittedName>
</protein>
<sequence>MLSKCLLQHRNSLKALDLDTRLFIPFEYEDSRRSMVEHGKAEYQEHRYGGYARIGGGTRRGRGCLSRRYANYLELDRSCSGEKEGGLPLYAVNLPDMVDYEPGSLGSMRHFAKLAHLSIRIGNLLGYNDTSKSEVSILTLKHRLVDLLPPNLENLKLYGYEKGKLAEVDSHVDEFLAQKGEKLQNLKIIEGVEECILGVAGTYPADPDQDEVWRRPT</sequence>
<comment type="caution">
    <text evidence="1">The sequence shown here is derived from an EMBL/GenBank/DDBJ whole genome shotgun (WGS) entry which is preliminary data.</text>
</comment>